<proteinExistence type="predicted"/>
<name>A0A7J8FIS0_ROUAE</name>
<accession>A0A7J8FIS0</accession>
<comment type="caution">
    <text evidence="2">The sequence shown here is derived from an EMBL/GenBank/DDBJ whole genome shotgun (WGS) entry which is preliminary data.</text>
</comment>
<reference evidence="2 3" key="1">
    <citation type="journal article" date="2020" name="Nature">
        <title>Six reference-quality genomes reveal evolution of bat adaptations.</title>
        <authorList>
            <person name="Jebb D."/>
            <person name="Huang Z."/>
            <person name="Pippel M."/>
            <person name="Hughes G.M."/>
            <person name="Lavrichenko K."/>
            <person name="Devanna P."/>
            <person name="Winkler S."/>
            <person name="Jermiin L.S."/>
            <person name="Skirmuntt E.C."/>
            <person name="Katzourakis A."/>
            <person name="Burkitt-Gray L."/>
            <person name="Ray D.A."/>
            <person name="Sullivan K.A.M."/>
            <person name="Roscito J.G."/>
            <person name="Kirilenko B.M."/>
            <person name="Davalos L.M."/>
            <person name="Corthals A.P."/>
            <person name="Power M.L."/>
            <person name="Jones G."/>
            <person name="Ransome R.D."/>
            <person name="Dechmann D.K.N."/>
            <person name="Locatelli A.G."/>
            <person name="Puechmaille S.J."/>
            <person name="Fedrigo O."/>
            <person name="Jarvis E.D."/>
            <person name="Hiller M."/>
            <person name="Vernes S.C."/>
            <person name="Myers E.W."/>
            <person name="Teeling E.C."/>
        </authorList>
    </citation>
    <scope>NUCLEOTIDE SEQUENCE [LARGE SCALE GENOMIC DNA]</scope>
    <source>
        <strain evidence="2">MRouAeg1</strain>
        <tissue evidence="2">Muscle</tissue>
    </source>
</reference>
<evidence type="ECO:0000313" key="3">
    <source>
        <dbReference type="Proteomes" id="UP000593571"/>
    </source>
</evidence>
<evidence type="ECO:0000313" key="2">
    <source>
        <dbReference type="EMBL" id="KAF6447451.1"/>
    </source>
</evidence>
<dbReference type="Proteomes" id="UP000593571">
    <property type="component" value="Unassembled WGS sequence"/>
</dbReference>
<sequence length="130" mass="14386">MCPAHSSAQMRAGARPSSPPEPRCLLMPFRAQPSFPHKLGPRSSSTSHQPHPRRVTRCSAGIRFHSRWLVLALTLSVTGAIFIKPLTSREQQPSVLCYEQALFGSRTRSPATWPSFHRKAIDSSTARQGP</sequence>
<protein>
    <submittedName>
        <fullName evidence="2">Uncharacterized protein</fullName>
    </submittedName>
</protein>
<evidence type="ECO:0000256" key="1">
    <source>
        <dbReference type="SAM" id="MobiDB-lite"/>
    </source>
</evidence>
<feature type="region of interest" description="Disordered" evidence="1">
    <location>
        <begin position="1"/>
        <end position="54"/>
    </location>
</feature>
<keyword evidence="3" id="KW-1185">Reference proteome</keyword>
<dbReference type="AlphaFoldDB" id="A0A7J8FIS0"/>
<dbReference type="EMBL" id="JACASE010000007">
    <property type="protein sequence ID" value="KAF6447451.1"/>
    <property type="molecule type" value="Genomic_DNA"/>
</dbReference>
<organism evidence="2 3">
    <name type="scientific">Rousettus aegyptiacus</name>
    <name type="common">Egyptian fruit bat</name>
    <name type="synonym">Pteropus aegyptiacus</name>
    <dbReference type="NCBI Taxonomy" id="9407"/>
    <lineage>
        <taxon>Eukaryota</taxon>
        <taxon>Metazoa</taxon>
        <taxon>Chordata</taxon>
        <taxon>Craniata</taxon>
        <taxon>Vertebrata</taxon>
        <taxon>Euteleostomi</taxon>
        <taxon>Mammalia</taxon>
        <taxon>Eutheria</taxon>
        <taxon>Laurasiatheria</taxon>
        <taxon>Chiroptera</taxon>
        <taxon>Yinpterochiroptera</taxon>
        <taxon>Pteropodoidea</taxon>
        <taxon>Pteropodidae</taxon>
        <taxon>Rousettinae</taxon>
        <taxon>Rousettus</taxon>
    </lineage>
</organism>
<gene>
    <name evidence="2" type="ORF">HJG63_011912</name>
</gene>